<accession>B0FE00</accession>
<dbReference type="GeneID" id="5850526"/>
<evidence type="ECO:0000313" key="1">
    <source>
        <dbReference type="EMBL" id="ABY65858.1"/>
    </source>
</evidence>
<dbReference type="InterPro" id="IPR016658">
    <property type="entry name" value="DNA_primase_LEF1"/>
</dbReference>
<proteinExistence type="predicted"/>
<reference evidence="1 2" key="1">
    <citation type="submission" date="2007-11" db="EMBL/GenBank/DDBJ databases">
        <title>Sequence and organization of Orgyia leucostigma nucleopolyhedrovirus genome.</title>
        <authorList>
            <person name="Eveleigh R.J.M."/>
            <person name="Lapointe R."/>
            <person name="Graham R.I."/>
            <person name="Lauzon H.A.M."/>
            <person name="Pavlik L."/>
            <person name="Arif B.M."/>
            <person name="Lucarotti C.J."/>
        </authorList>
    </citation>
    <scope>NUCLEOTIDE SEQUENCE [LARGE SCALE GENOMIC DNA]</scope>
    <source>
        <strain evidence="1">CFS-77</strain>
    </source>
</reference>
<gene>
    <name evidence="1" type="primary">lef1</name>
</gene>
<name>B0FE00_9ABAC</name>
<dbReference type="KEGG" id="vg:5850526"/>
<protein>
    <submittedName>
        <fullName evidence="1">Late expression factor 1</fullName>
    </submittedName>
</protein>
<dbReference type="EMBL" id="EU309041">
    <property type="protein sequence ID" value="ABY65858.1"/>
    <property type="molecule type" value="Genomic_DNA"/>
</dbReference>
<organism evidence="1 2">
    <name type="scientific">Orgyia leucostigma nucleopolyhedrovirus</name>
    <dbReference type="NCBI Taxonomy" id="490711"/>
    <lineage>
        <taxon>Viruses</taxon>
        <taxon>Viruses incertae sedis</taxon>
        <taxon>Naldaviricetes</taxon>
        <taxon>Lefavirales</taxon>
        <taxon>Baculoviridae</taxon>
        <taxon>Alphabaculovirus</taxon>
        <taxon>Alphabaculovirus orleucostigmae</taxon>
    </lineage>
</organism>
<dbReference type="RefSeq" id="YP_001651042.1">
    <property type="nucleotide sequence ID" value="NC_010276.1"/>
</dbReference>
<dbReference type="OrthoDB" id="18354at10239"/>
<sequence length="230" mass="27078">MSLLNTSSHTLKYTVQQALRMWNAIAYNDCREYVFYDGARWQHHRGCFSNFDDFYKYLVQNNVSDVHVKALPNNGGREWVVDVDFKEDNKQLLEVKILVAQQTFINFFGDNVARIMHSGNRGVHVWLKINNFRMSADKQLRRKYYKAFIKPKVIDLQKIVPGSFIYCVKSALECQEINAKVKQVYDKNCVQEQLNDFWPAVDEHVFCNLNQIRAPFSFNYKGKKFSSQLH</sequence>
<evidence type="ECO:0000313" key="2">
    <source>
        <dbReference type="Proteomes" id="UP000203316"/>
    </source>
</evidence>
<dbReference type="SUPFAM" id="SSF56747">
    <property type="entry name" value="Prim-pol domain"/>
    <property type="match status" value="1"/>
</dbReference>
<keyword evidence="2" id="KW-1185">Reference proteome</keyword>
<dbReference type="Proteomes" id="UP000203316">
    <property type="component" value="Segment"/>
</dbReference>
<dbReference type="PIRSF" id="PIRSF016433">
    <property type="entry name" value="Viral_DNA_prim"/>
    <property type="match status" value="1"/>
</dbReference>